<reference evidence="3" key="1">
    <citation type="submission" date="2021-01" db="EMBL/GenBank/DDBJ databases">
        <authorList>
            <person name="Corre E."/>
            <person name="Pelletier E."/>
            <person name="Niang G."/>
            <person name="Scheremetjew M."/>
            <person name="Finn R."/>
            <person name="Kale V."/>
            <person name="Holt S."/>
            <person name="Cochrane G."/>
            <person name="Meng A."/>
            <person name="Brown T."/>
            <person name="Cohen L."/>
        </authorList>
    </citation>
    <scope>NUCLEOTIDE SEQUENCE</scope>
    <source>
        <strain evidence="3">CCMP722</strain>
    </source>
</reference>
<protein>
    <submittedName>
        <fullName evidence="3">Uncharacterized protein</fullName>
    </submittedName>
</protein>
<proteinExistence type="predicted"/>
<organism evidence="3">
    <name type="scientific">Pyramimonas obovata</name>
    <dbReference type="NCBI Taxonomy" id="1411642"/>
    <lineage>
        <taxon>Eukaryota</taxon>
        <taxon>Viridiplantae</taxon>
        <taxon>Chlorophyta</taxon>
        <taxon>Pyramimonadophyceae</taxon>
        <taxon>Pyramimonadales</taxon>
        <taxon>Pyramimonadaceae</taxon>
        <taxon>Pyramimonas</taxon>
        <taxon>Pyramimonas incertae sedis</taxon>
    </lineage>
</organism>
<feature type="compositionally biased region" description="Basic and acidic residues" evidence="1">
    <location>
        <begin position="118"/>
        <end position="131"/>
    </location>
</feature>
<evidence type="ECO:0000256" key="1">
    <source>
        <dbReference type="SAM" id="MobiDB-lite"/>
    </source>
</evidence>
<dbReference type="AlphaFoldDB" id="A0A7S0R4F4"/>
<feature type="region of interest" description="Disordered" evidence="1">
    <location>
        <begin position="1"/>
        <end position="172"/>
    </location>
</feature>
<keyword evidence="2" id="KW-0472">Membrane</keyword>
<gene>
    <name evidence="3" type="ORF">POBO1169_LOCUS8721</name>
</gene>
<evidence type="ECO:0000313" key="3">
    <source>
        <dbReference type="EMBL" id="CAD8666628.1"/>
    </source>
</evidence>
<keyword evidence="2" id="KW-1133">Transmembrane helix</keyword>
<feature type="compositionally biased region" description="Polar residues" evidence="1">
    <location>
        <begin position="139"/>
        <end position="155"/>
    </location>
</feature>
<name>A0A7S0R4F4_9CHLO</name>
<feature type="compositionally biased region" description="Low complexity" evidence="1">
    <location>
        <begin position="100"/>
        <end position="112"/>
    </location>
</feature>
<keyword evidence="2" id="KW-0812">Transmembrane</keyword>
<feature type="compositionally biased region" description="Low complexity" evidence="1">
    <location>
        <begin position="22"/>
        <end position="32"/>
    </location>
</feature>
<feature type="compositionally biased region" description="Low complexity" evidence="1">
    <location>
        <begin position="52"/>
        <end position="63"/>
    </location>
</feature>
<evidence type="ECO:0000256" key="2">
    <source>
        <dbReference type="SAM" id="Phobius"/>
    </source>
</evidence>
<sequence>MSPERQGKKNKNPSGKEEARNSRLASSSARNAPAGAPSRESPQIIRVDQPKNKPLNAALNPLLEDINATAGFKDVKLKRRSANEEDVELVDVEDPHERPTASTPLPTTPTATNNHPVSDFRAKKNKVEQPTKMKPTPTAFGSSNSMNTTSSQPMQLTRAPPKRPPPEDLKKGKQLWHQLAGVPMEIVHKVLTGGDFKSPSLTKYSFKNAKGRKAPLSVAEDKPMTTDELKQITRKQAGAEARKQRRATRILPVVVEHLTQVLRSALEYRRKLKGLMVKLFILYFHLAMLLFLIRTPTSYSVVSSLEEAMRVRGLDVQNPSLELGENPVFDWLDTVGQRIWTDPVCGNGVCEPPYEFPAYETLGCQVDCGQERDLQEVIVVVTTDFTQIQTKLDMATVMARATWNVCKDTPLRRDAGLDDICIYENDQRFELPISTFQQSYELKRDNWYVRVSGDYFGLVGGRVLTVVDGLVEDLDVYPTWETCEQEDKNVNPLTAYVTG</sequence>
<accession>A0A7S0R4F4</accession>
<dbReference type="EMBL" id="HBFA01017048">
    <property type="protein sequence ID" value="CAD8666628.1"/>
    <property type="molecule type" value="Transcribed_RNA"/>
</dbReference>
<feature type="transmembrane region" description="Helical" evidence="2">
    <location>
        <begin position="275"/>
        <end position="293"/>
    </location>
</feature>